<dbReference type="OrthoDB" id="3806195at2"/>
<dbReference type="Proteomes" id="UP000239209">
    <property type="component" value="Unassembled WGS sequence"/>
</dbReference>
<sequence>MSRLRSRPATVCALVAAMVATGAAVALGAGPAAAAEADQWGYAMVDGRSVAAGTTFTPSAARRDSSTHGDIRATKRGVGDTVVRFAGLATPTLGVAHVSPVVNASAGIVRDCRIGGPYGRDGADVVVPVQCTDLQGNPADAAFSVAYTVATGTLTPNPGAYAYLVADQPASASYRPAISATTGTGVEAGRTGVGLTRITLSGADFLSDGGSMQITAYQDAARCAMVAWQRSPGGAQSIQITVKCVDVNRNPVDARFTFTFMRGRSVLGTAAGTFGYLNTDRATNSPDSFNSSGALNRVYQYPSTDDVQFPFPSGGGGPFLVLTTAQGTPGTVCGSDDWSFPAGPPSNVNGRTFCANSTSIMTPVFVAVVATQAPPLDPDVDDRSNLRLDLVGLYSKAFNPVNKVVRYELFGEEFYRDPAFTRLTVNGTAVPAGKMAVNPTDVQFTGALVDGRNVLEFDSMDYHGRPLHLSRTVWAGSYTLHTTVLEASGAPYQGFVEVTLTTVDDQSVSATVTSTNGVVDLPDVPATTVNVSARALSGAYRVGAAGTMGNAGSVTVVLQDMGTPSTVANNDFSQGYAGWDVSKAPVALVNHVEGNYQPAAVKAMSGAAKMGGVTAKAAPAGKRSGSPPMKPAPVSPTSGKTSKAAAAGDVDLAVFTYGQGERSVVRTFRTTPGTTDVRVRYRFITTEVPYGWYGSQFNDYFRVLARSQSSQGLVGETNSMNGLGLFAFDYATGATGWRDVRLPVNPNGDVVQVYAGVANVADPYYDSAVVVDIVQEAVGQVTPRLSWNPNSGGLDLRYAVDYGKLTQNARIDVYWARGTGYENRIGNAVHSVTVPAGTDVGTYTQNIPGSRLDGDPDGETHLIAVVSPTRVDAIADVALDLSAVARHPNDTGLVDAIKDGMRVAGQAGATVTSALRTPQDQARVMFNNLTNTSRTLAQNIQAQKNIYGAAGDAVIDVFASQTASMTTVQQAIAARATIEAAMLAKINELGCRNVSTHCGDPAKTTVFDVASAQFGTNAQRFIDAVTPRVTRFLDERSNNGCFHFELTN</sequence>
<evidence type="ECO:0000313" key="3">
    <source>
        <dbReference type="EMBL" id="PRY23395.1"/>
    </source>
</evidence>
<name>A0A2T0RQC2_9ACTN</name>
<accession>A0A2T0RQC2</accession>
<dbReference type="AlphaFoldDB" id="A0A2T0RQC2"/>
<proteinExistence type="predicted"/>
<dbReference type="RefSeq" id="WP_146164188.1">
    <property type="nucleotide sequence ID" value="NZ_PVZG01000015.1"/>
</dbReference>
<protein>
    <recommendedName>
        <fullName evidence="5">IPT/TIG domain-containing protein</fullName>
    </recommendedName>
</protein>
<dbReference type="EMBL" id="PVZG01000015">
    <property type="protein sequence ID" value="PRY23395.1"/>
    <property type="molecule type" value="Genomic_DNA"/>
</dbReference>
<keyword evidence="2" id="KW-0732">Signal</keyword>
<feature type="region of interest" description="Disordered" evidence="1">
    <location>
        <begin position="615"/>
        <end position="643"/>
    </location>
</feature>
<evidence type="ECO:0008006" key="5">
    <source>
        <dbReference type="Google" id="ProtNLM"/>
    </source>
</evidence>
<evidence type="ECO:0000256" key="2">
    <source>
        <dbReference type="SAM" id="SignalP"/>
    </source>
</evidence>
<comment type="caution">
    <text evidence="3">The sequence shown here is derived from an EMBL/GenBank/DDBJ whole genome shotgun (WGS) entry which is preliminary data.</text>
</comment>
<reference evidence="3 4" key="1">
    <citation type="submission" date="2018-03" db="EMBL/GenBank/DDBJ databases">
        <title>Genomic Encyclopedia of Archaeal and Bacterial Type Strains, Phase II (KMG-II): from individual species to whole genera.</title>
        <authorList>
            <person name="Goeker M."/>
        </authorList>
    </citation>
    <scope>NUCLEOTIDE SEQUENCE [LARGE SCALE GENOMIC DNA]</scope>
    <source>
        <strain evidence="3 4">DSM 45348</strain>
    </source>
</reference>
<evidence type="ECO:0000256" key="1">
    <source>
        <dbReference type="SAM" id="MobiDB-lite"/>
    </source>
</evidence>
<feature type="chain" id="PRO_5015393495" description="IPT/TIG domain-containing protein" evidence="2">
    <location>
        <begin position="35"/>
        <end position="1048"/>
    </location>
</feature>
<evidence type="ECO:0000313" key="4">
    <source>
        <dbReference type="Proteomes" id="UP000239209"/>
    </source>
</evidence>
<feature type="signal peptide" evidence="2">
    <location>
        <begin position="1"/>
        <end position="34"/>
    </location>
</feature>
<gene>
    <name evidence="3" type="ORF">CLV70_115128</name>
</gene>
<keyword evidence="4" id="KW-1185">Reference proteome</keyword>
<organism evidence="3 4">
    <name type="scientific">Pseudosporangium ferrugineum</name>
    <dbReference type="NCBI Taxonomy" id="439699"/>
    <lineage>
        <taxon>Bacteria</taxon>
        <taxon>Bacillati</taxon>
        <taxon>Actinomycetota</taxon>
        <taxon>Actinomycetes</taxon>
        <taxon>Micromonosporales</taxon>
        <taxon>Micromonosporaceae</taxon>
        <taxon>Pseudosporangium</taxon>
    </lineage>
</organism>